<organism evidence="1 2">
    <name type="scientific">Dichomitus squalens</name>
    <dbReference type="NCBI Taxonomy" id="114155"/>
    <lineage>
        <taxon>Eukaryota</taxon>
        <taxon>Fungi</taxon>
        <taxon>Dikarya</taxon>
        <taxon>Basidiomycota</taxon>
        <taxon>Agaricomycotina</taxon>
        <taxon>Agaricomycetes</taxon>
        <taxon>Polyporales</taxon>
        <taxon>Polyporaceae</taxon>
        <taxon>Dichomitus</taxon>
    </lineage>
</organism>
<dbReference type="Proteomes" id="UP000292082">
    <property type="component" value="Unassembled WGS sequence"/>
</dbReference>
<dbReference type="EMBL" id="ML145141">
    <property type="protein sequence ID" value="TBU57118.1"/>
    <property type="molecule type" value="Genomic_DNA"/>
</dbReference>
<protein>
    <submittedName>
        <fullName evidence="1">Uncharacterized protein</fullName>
    </submittedName>
</protein>
<sequence>MPPCADLTTARALYGHSSIFLLLYFPIGTRTSARFGNSTHALPVRLPGAIYMVNQSPWCNSRHLSMPVMLSRWTSRRSQHLQGLESA</sequence>
<dbReference type="AlphaFoldDB" id="A0A4V2K7R7"/>
<evidence type="ECO:0000313" key="2">
    <source>
        <dbReference type="Proteomes" id="UP000292082"/>
    </source>
</evidence>
<keyword evidence="2" id="KW-1185">Reference proteome</keyword>
<evidence type="ECO:0000313" key="1">
    <source>
        <dbReference type="EMBL" id="TBU57118.1"/>
    </source>
</evidence>
<accession>A0A4V2K7R7</accession>
<reference evidence="1 2" key="1">
    <citation type="submission" date="2019-01" db="EMBL/GenBank/DDBJ databases">
        <title>Draft genome sequences of three monokaryotic isolates of the white-rot basidiomycete fungus Dichomitus squalens.</title>
        <authorList>
            <consortium name="DOE Joint Genome Institute"/>
            <person name="Lopez S.C."/>
            <person name="Andreopoulos B."/>
            <person name="Pangilinan J."/>
            <person name="Lipzen A."/>
            <person name="Riley R."/>
            <person name="Ahrendt S."/>
            <person name="Ng V."/>
            <person name="Barry K."/>
            <person name="Daum C."/>
            <person name="Grigoriev I.V."/>
            <person name="Hilden K.S."/>
            <person name="Makela M.R."/>
            <person name="de Vries R.P."/>
        </authorList>
    </citation>
    <scope>NUCLEOTIDE SEQUENCE [LARGE SCALE GENOMIC DNA]</scope>
    <source>
        <strain evidence="1 2">CBS 464.89</strain>
    </source>
</reference>
<proteinExistence type="predicted"/>
<gene>
    <name evidence="1" type="ORF">BD310DRAFT_930038</name>
</gene>
<name>A0A4V2K7R7_9APHY</name>